<protein>
    <submittedName>
        <fullName evidence="1">Uncharacterized protein</fullName>
    </submittedName>
</protein>
<name>A0A494W1T7_9SPHI</name>
<reference evidence="1 2" key="1">
    <citation type="submission" date="2018-10" db="EMBL/GenBank/DDBJ databases">
        <title>Genome sequencing of Mucilaginibacter sp. HYN0043.</title>
        <authorList>
            <person name="Kim M."/>
            <person name="Yi H."/>
        </authorList>
    </citation>
    <scope>NUCLEOTIDE SEQUENCE [LARGE SCALE GENOMIC DNA]</scope>
    <source>
        <strain evidence="1 2">HYN0043</strain>
    </source>
</reference>
<dbReference type="KEGG" id="muh:HYN43_021515"/>
<proteinExistence type="predicted"/>
<organism evidence="1 2">
    <name type="scientific">Mucilaginibacter celer</name>
    <dbReference type="NCBI Taxonomy" id="2305508"/>
    <lineage>
        <taxon>Bacteria</taxon>
        <taxon>Pseudomonadati</taxon>
        <taxon>Bacteroidota</taxon>
        <taxon>Sphingobacteriia</taxon>
        <taxon>Sphingobacteriales</taxon>
        <taxon>Sphingobacteriaceae</taxon>
        <taxon>Mucilaginibacter</taxon>
    </lineage>
</organism>
<dbReference type="Proteomes" id="UP000270046">
    <property type="component" value="Chromosome"/>
</dbReference>
<evidence type="ECO:0000313" key="2">
    <source>
        <dbReference type="Proteomes" id="UP000270046"/>
    </source>
</evidence>
<dbReference type="EMBL" id="CP032869">
    <property type="protein sequence ID" value="AYL97713.1"/>
    <property type="molecule type" value="Genomic_DNA"/>
</dbReference>
<keyword evidence="2" id="KW-1185">Reference proteome</keyword>
<accession>A0A494W1T7</accession>
<gene>
    <name evidence="1" type="ORF">HYN43_021515</name>
</gene>
<dbReference type="AlphaFoldDB" id="A0A494W1T7"/>
<sequence length="256" mass="29787">MSIKTILNKPTPNMNIFQKILGTVFPPYKFSVLRKERSKLFAAIISALPNQFSEIKIQTLSGRLYTLDDWKLFPDFKFVSMGYGGDVVFQYQKRGQNFKISGLQIFSKRNDRFEDVEILIQDNLVSGLKITCSEYQLNEFDLGKIKPDHVFKTSFEFPPGDIDLFYEKLDGDIKQMLNSNNLAEIDFNNRIYYSFYDLEDGNYLAVDKNLNVYSLVHDAKPMAKKLKNTFTEILSDLQSNKFDVERHLIERYNSGK</sequence>
<evidence type="ECO:0000313" key="1">
    <source>
        <dbReference type="EMBL" id="AYL97713.1"/>
    </source>
</evidence>
<dbReference type="OrthoDB" id="665151at2"/>